<dbReference type="InterPro" id="IPR002645">
    <property type="entry name" value="STAS_dom"/>
</dbReference>
<proteinExistence type="predicted"/>
<dbReference type="Gene3D" id="3.30.750.24">
    <property type="entry name" value="STAS domain"/>
    <property type="match status" value="1"/>
</dbReference>
<dbReference type="CDD" id="cd07043">
    <property type="entry name" value="STAS_anti-anti-sigma_factors"/>
    <property type="match status" value="1"/>
</dbReference>
<gene>
    <name evidence="2" type="ORF">JM93_04312</name>
</gene>
<accession>A0A562SE41</accession>
<dbReference type="Proteomes" id="UP000320593">
    <property type="component" value="Unassembled WGS sequence"/>
</dbReference>
<dbReference type="InterPro" id="IPR036513">
    <property type="entry name" value="STAS_dom_sf"/>
</dbReference>
<dbReference type="GO" id="GO:0043856">
    <property type="term" value="F:anti-sigma factor antagonist activity"/>
    <property type="evidence" value="ECO:0007669"/>
    <property type="project" value="TreeGrafter"/>
</dbReference>
<dbReference type="AlphaFoldDB" id="A0A562SE41"/>
<dbReference type="PANTHER" id="PTHR33495:SF14">
    <property type="entry name" value="ANTI-SIGMA FACTOR ANTAGONIST"/>
    <property type="match status" value="1"/>
</dbReference>
<dbReference type="Pfam" id="PF01740">
    <property type="entry name" value="STAS"/>
    <property type="match status" value="1"/>
</dbReference>
<dbReference type="OrthoDB" id="280847at2"/>
<evidence type="ECO:0000259" key="1">
    <source>
        <dbReference type="PROSITE" id="PS50801"/>
    </source>
</evidence>
<keyword evidence="3" id="KW-1185">Reference proteome</keyword>
<dbReference type="PROSITE" id="PS50801">
    <property type="entry name" value="STAS"/>
    <property type="match status" value="1"/>
</dbReference>
<evidence type="ECO:0000313" key="2">
    <source>
        <dbReference type="EMBL" id="TWI79541.1"/>
    </source>
</evidence>
<organism evidence="2 3">
    <name type="scientific">Roseibium hamelinense</name>
    <dbReference type="NCBI Taxonomy" id="150831"/>
    <lineage>
        <taxon>Bacteria</taxon>
        <taxon>Pseudomonadati</taxon>
        <taxon>Pseudomonadota</taxon>
        <taxon>Alphaproteobacteria</taxon>
        <taxon>Hyphomicrobiales</taxon>
        <taxon>Stappiaceae</taxon>
        <taxon>Roseibium</taxon>
    </lineage>
</organism>
<comment type="caution">
    <text evidence="2">The sequence shown here is derived from an EMBL/GenBank/DDBJ whole genome shotgun (WGS) entry which is preliminary data.</text>
</comment>
<name>A0A562SE41_9HYPH</name>
<dbReference type="PANTHER" id="PTHR33495">
    <property type="entry name" value="ANTI-SIGMA FACTOR ANTAGONIST TM_1081-RELATED-RELATED"/>
    <property type="match status" value="1"/>
</dbReference>
<evidence type="ECO:0000313" key="3">
    <source>
        <dbReference type="Proteomes" id="UP000320593"/>
    </source>
</evidence>
<reference evidence="2 3" key="1">
    <citation type="submission" date="2019-07" db="EMBL/GenBank/DDBJ databases">
        <title>Genomic Encyclopedia of Archaeal and Bacterial Type Strains, Phase II (KMG-II): from individual species to whole genera.</title>
        <authorList>
            <person name="Goeker M."/>
        </authorList>
    </citation>
    <scope>NUCLEOTIDE SEQUENCE [LARGE SCALE GENOMIC DNA]</scope>
    <source>
        <strain evidence="2 3">ATCC BAA-252</strain>
    </source>
</reference>
<dbReference type="EMBL" id="VLLF01000014">
    <property type="protein sequence ID" value="TWI79541.1"/>
    <property type="molecule type" value="Genomic_DNA"/>
</dbReference>
<sequence length="122" mass="12914">MADSAQLTISDVEEEGVTIVCPVGRLETLSAKAFEDHLNGVANAADGDLLVDMSSVDYVTSFGLRSILIVAKQLSPSGRKLIMFSPNDSVMEVLRISGFLKIVEVTKTKSAAIGAANKNQDA</sequence>
<dbReference type="SUPFAM" id="SSF52091">
    <property type="entry name" value="SpoIIaa-like"/>
    <property type="match status" value="1"/>
</dbReference>
<protein>
    <submittedName>
        <fullName evidence="2">Anti-sigma B factor antagonist/stage II sporulation protein AA (Anti-sigma F factor antagonist)</fullName>
    </submittedName>
</protein>
<dbReference type="RefSeq" id="WP_145347559.1">
    <property type="nucleotide sequence ID" value="NZ_SMLY01000058.1"/>
</dbReference>
<feature type="domain" description="STAS" evidence="1">
    <location>
        <begin position="7"/>
        <end position="116"/>
    </location>
</feature>